<gene>
    <name evidence="12" type="ORF">NXF25_021492</name>
    <name evidence="13" type="ORF">NXF25_021494</name>
</gene>
<keyword evidence="7 13" id="KW-0675">Receptor</keyword>
<protein>
    <submittedName>
        <fullName evidence="13">Type-2 vomeronasal receptor</fullName>
    </submittedName>
</protein>
<reference evidence="13 14" key="2">
    <citation type="journal article" date="2024" name="Proc. Natl. Acad. Sci. U.S.A.">
        <title>The genetic regulatory architecture and epigenomic basis for age-related changes in rattlesnake venom.</title>
        <authorList>
            <person name="Hogan M.P."/>
            <person name="Holding M.L."/>
            <person name="Nystrom G.S."/>
            <person name="Colston T.J."/>
            <person name="Bartlett D.A."/>
            <person name="Mason A.J."/>
            <person name="Ellsworth S.A."/>
            <person name="Rautsaw R.M."/>
            <person name="Lawrence K.C."/>
            <person name="Strickland J.L."/>
            <person name="He B."/>
            <person name="Fraser P."/>
            <person name="Margres M.J."/>
            <person name="Gilbert D.M."/>
            <person name="Gibbs H.L."/>
            <person name="Parkinson C.L."/>
            <person name="Rokyta D.R."/>
        </authorList>
    </citation>
    <scope>NUCLEOTIDE SEQUENCE [LARGE SCALE GENOMIC DNA]</scope>
    <source>
        <strain evidence="13">DRR0105</strain>
    </source>
</reference>
<evidence type="ECO:0000256" key="8">
    <source>
        <dbReference type="ARBA" id="ARBA00023180"/>
    </source>
</evidence>
<evidence type="ECO:0000313" key="12">
    <source>
        <dbReference type="EMBL" id="KAK9398131.1"/>
    </source>
</evidence>
<dbReference type="PANTHER" id="PTHR24061">
    <property type="entry name" value="CALCIUM-SENSING RECEPTOR-RELATED"/>
    <property type="match status" value="1"/>
</dbReference>
<feature type="transmembrane region" description="Helical" evidence="10">
    <location>
        <begin position="684"/>
        <end position="708"/>
    </location>
</feature>
<dbReference type="FunFam" id="3.40.50.2300:FF:000024">
    <property type="entry name" value="Vomeronasal 2, receptor 73"/>
    <property type="match status" value="1"/>
</dbReference>
<comment type="caution">
    <text evidence="13">The sequence shown here is derived from an EMBL/GenBank/DDBJ whole genome shotgun (WGS) entry which is preliminary data.</text>
</comment>
<dbReference type="InterPro" id="IPR004073">
    <property type="entry name" value="GPCR_3_vmron_rcpt_2"/>
</dbReference>
<dbReference type="Pfam" id="PF01094">
    <property type="entry name" value="ANF_receptor"/>
    <property type="match status" value="1"/>
</dbReference>
<dbReference type="PRINTS" id="PR00248">
    <property type="entry name" value="GPCRMGR"/>
</dbReference>
<organism evidence="13 14">
    <name type="scientific">Crotalus adamanteus</name>
    <name type="common">Eastern diamondback rattlesnake</name>
    <dbReference type="NCBI Taxonomy" id="8729"/>
    <lineage>
        <taxon>Eukaryota</taxon>
        <taxon>Metazoa</taxon>
        <taxon>Chordata</taxon>
        <taxon>Craniata</taxon>
        <taxon>Vertebrata</taxon>
        <taxon>Euteleostomi</taxon>
        <taxon>Lepidosauria</taxon>
        <taxon>Squamata</taxon>
        <taxon>Bifurcata</taxon>
        <taxon>Unidentata</taxon>
        <taxon>Episquamata</taxon>
        <taxon>Toxicofera</taxon>
        <taxon>Serpentes</taxon>
        <taxon>Colubroidea</taxon>
        <taxon>Viperidae</taxon>
        <taxon>Crotalinae</taxon>
        <taxon>Crotalus</taxon>
    </lineage>
</organism>
<dbReference type="InterPro" id="IPR000068">
    <property type="entry name" value="GPCR_3_Ca_sens_rcpt-rel"/>
</dbReference>
<proteinExistence type="predicted"/>
<feature type="transmembrane region" description="Helical" evidence="10">
    <location>
        <begin position="773"/>
        <end position="796"/>
    </location>
</feature>
<dbReference type="PRINTS" id="PR01535">
    <property type="entry name" value="VOMERONASL2R"/>
</dbReference>
<feature type="transmembrane region" description="Helical" evidence="10">
    <location>
        <begin position="808"/>
        <end position="826"/>
    </location>
</feature>
<evidence type="ECO:0000256" key="4">
    <source>
        <dbReference type="ARBA" id="ARBA00022989"/>
    </source>
</evidence>
<feature type="transmembrane region" description="Helical" evidence="10">
    <location>
        <begin position="838"/>
        <end position="861"/>
    </location>
</feature>
<keyword evidence="2" id="KW-1003">Cell membrane</keyword>
<evidence type="ECO:0000256" key="7">
    <source>
        <dbReference type="ARBA" id="ARBA00023170"/>
    </source>
</evidence>
<dbReference type="GO" id="GO:0004930">
    <property type="term" value="F:G protein-coupled receptor activity"/>
    <property type="evidence" value="ECO:0007669"/>
    <property type="project" value="UniProtKB-KW"/>
</dbReference>
<evidence type="ECO:0000259" key="11">
    <source>
        <dbReference type="PROSITE" id="PS50259"/>
    </source>
</evidence>
<dbReference type="SUPFAM" id="SSF53822">
    <property type="entry name" value="Periplasmic binding protein-like I"/>
    <property type="match status" value="1"/>
</dbReference>
<keyword evidence="4 10" id="KW-1133">Transmembrane helix</keyword>
<dbReference type="InterPro" id="IPR000337">
    <property type="entry name" value="GPCR_3"/>
</dbReference>
<reference evidence="13" key="1">
    <citation type="submission" date="2022-09" db="EMBL/GenBank/DDBJ databases">
        <authorList>
            <person name="Hogan M.P."/>
            <person name="Rokyta D.R."/>
        </authorList>
    </citation>
    <scope>NUCLEOTIDE SEQUENCE</scope>
    <source>
        <strain evidence="13">DRR0105</strain>
        <tissue evidence="13">Blood</tissue>
    </source>
</reference>
<dbReference type="InterPro" id="IPR028082">
    <property type="entry name" value="Peripla_BP_I"/>
</dbReference>
<evidence type="ECO:0000256" key="9">
    <source>
        <dbReference type="ARBA" id="ARBA00023224"/>
    </source>
</evidence>
<dbReference type="PROSITE" id="PS50259">
    <property type="entry name" value="G_PROTEIN_RECEP_F3_4"/>
    <property type="match status" value="1"/>
</dbReference>
<dbReference type="EMBL" id="JAOTOJ010000008">
    <property type="protein sequence ID" value="KAK9398133.1"/>
    <property type="molecule type" value="Genomic_DNA"/>
</dbReference>
<keyword evidence="5" id="KW-0297">G-protein coupled receptor</keyword>
<evidence type="ECO:0000256" key="6">
    <source>
        <dbReference type="ARBA" id="ARBA00023136"/>
    </source>
</evidence>
<feature type="transmembrane region" description="Helical" evidence="10">
    <location>
        <begin position="651"/>
        <end position="672"/>
    </location>
</feature>
<dbReference type="GO" id="GO:0005886">
    <property type="term" value="C:plasma membrane"/>
    <property type="evidence" value="ECO:0007669"/>
    <property type="project" value="UniProtKB-SubCell"/>
</dbReference>
<evidence type="ECO:0000256" key="1">
    <source>
        <dbReference type="ARBA" id="ARBA00004651"/>
    </source>
</evidence>
<name>A0AAW1B989_CROAD</name>
<dbReference type="Gene3D" id="2.10.50.30">
    <property type="entry name" value="GPCR, family 3, nine cysteines domain"/>
    <property type="match status" value="1"/>
</dbReference>
<dbReference type="Pfam" id="PF00003">
    <property type="entry name" value="7tm_3"/>
    <property type="match status" value="1"/>
</dbReference>
<dbReference type="InterPro" id="IPR017978">
    <property type="entry name" value="GPCR_3_C"/>
</dbReference>
<dbReference type="InterPro" id="IPR001828">
    <property type="entry name" value="ANF_lig-bd_rcpt"/>
</dbReference>
<evidence type="ECO:0000256" key="5">
    <source>
        <dbReference type="ARBA" id="ARBA00023040"/>
    </source>
</evidence>
<feature type="domain" description="G-protein coupled receptors family 3 profile" evidence="11">
    <location>
        <begin position="614"/>
        <end position="874"/>
    </location>
</feature>
<accession>A0AAW1B989</accession>
<feature type="transmembrane region" description="Helical" evidence="10">
    <location>
        <begin position="720"/>
        <end position="747"/>
    </location>
</feature>
<dbReference type="InterPro" id="IPR038550">
    <property type="entry name" value="GPCR_3_9-Cys_sf"/>
</dbReference>
<keyword evidence="6 10" id="KW-0472">Membrane</keyword>
<comment type="subcellular location">
    <subcellularLocation>
        <location evidence="1">Cell membrane</location>
        <topology evidence="1">Multi-pass membrane protein</topology>
    </subcellularLocation>
</comment>
<keyword evidence="8" id="KW-0325">Glycoprotein</keyword>
<keyword evidence="3 10" id="KW-0812">Transmembrane</keyword>
<evidence type="ECO:0000313" key="13">
    <source>
        <dbReference type="EMBL" id="KAK9398133.1"/>
    </source>
</evidence>
<sequence>MLSQIHWCGLICWRQFLEDFLGFDVLFFLVFPVIKMKTLNCPEVNPFPIPHEWYQPGDLIIGAMVSQNLYLFSEHLFQRHPFQEVYGISNMITKFYRHILSLVFAVKEINENLQILPNVTLGFHIYDSYNNARMTYRTILDLFFKSDRFLPNYKCGYQKKSHGHHWRTWIRYFIPYGRNSRILQNSTEFHVTRLSNFYFMAPNEGPVYIGIMQLLQHFGWKWVGLFAVGNESGEHFLKKLQEMLSKHGICPAFIQRIPLLLPLDDLHTFSYKMNILYTYLIDIKANVFILYGESYTIPWLLSPIFLRDPDDRLNASVGKVWITTSQVDFMLTGSLKTWNLQLFDGAISFQIHSGEVLAFKEFLKSIKPFGRPRDGFLKDFWEEAFDCFFSNSGIPAMDIEKCTGEENLESLPGPHFEMQMKGHSIYNGIYVVAHSLQALLSKESIQSKTLMDKIPEPQDVPPFKLHPFLQGISFNNSAGGTVFFNERMEIAGGFDIINMIAFSNKSIQSVKVGRLDPNAPDGNKLIINENMIEWHKAFKQILPVSLCNQYCHPAYWKRKSEEKSFCFYDYVLYPHGRFSSKINCFKCPEDQYPSKDQDQCLNKTMSFLYFEEPLGISLASAAVSFSFITISVLGIFLKCRNTPIVKANNRDLTYTLLIALLLCFFCSLLFLTQPGKVICLVRQPAFGIIFSVAVSCVLAKTTTVVVAFMATKQGSSLRKWVGKSLALSIVLSCSFLQVALCILWLVIFPPFPELDVQFLIEIMILQCNEGSIFMFYCVLGYLGFLAITSFIVAYLARNLPDTFNEFNTFSLLAFCSVWISFVPTYLSTNGKAMVAVEIFSILFSSAGLLGCIFFPKCFIFVMRPELNTKKQLIK</sequence>
<keyword evidence="9" id="KW-0807">Transducer</keyword>
<evidence type="ECO:0000313" key="14">
    <source>
        <dbReference type="Proteomes" id="UP001474421"/>
    </source>
</evidence>
<dbReference type="PANTHER" id="PTHR24061:SF599">
    <property type="entry name" value="G-PROTEIN COUPLED RECEPTORS FAMILY 3 PROFILE DOMAIN-CONTAINING PROTEIN"/>
    <property type="match status" value="1"/>
</dbReference>
<keyword evidence="14" id="KW-1185">Reference proteome</keyword>
<dbReference type="Gene3D" id="3.40.50.2300">
    <property type="match status" value="2"/>
</dbReference>
<dbReference type="Proteomes" id="UP001474421">
    <property type="component" value="Unassembled WGS sequence"/>
</dbReference>
<dbReference type="AlphaFoldDB" id="A0AAW1B989"/>
<evidence type="ECO:0000256" key="2">
    <source>
        <dbReference type="ARBA" id="ARBA00022475"/>
    </source>
</evidence>
<evidence type="ECO:0000256" key="3">
    <source>
        <dbReference type="ARBA" id="ARBA00022692"/>
    </source>
</evidence>
<feature type="transmembrane region" description="Helical" evidence="10">
    <location>
        <begin position="614"/>
        <end position="639"/>
    </location>
</feature>
<evidence type="ECO:0000256" key="10">
    <source>
        <dbReference type="SAM" id="Phobius"/>
    </source>
</evidence>
<dbReference type="EMBL" id="JAOTOJ010000008">
    <property type="protein sequence ID" value="KAK9398131.1"/>
    <property type="molecule type" value="Genomic_DNA"/>
</dbReference>